<proteinExistence type="predicted"/>
<protein>
    <submittedName>
        <fullName evidence="1">Uncharacterized protein</fullName>
    </submittedName>
</protein>
<name>A0AAD2PUU3_9STRA</name>
<reference evidence="1" key="1">
    <citation type="submission" date="2023-08" db="EMBL/GenBank/DDBJ databases">
        <authorList>
            <person name="Audoor S."/>
            <person name="Bilcke G."/>
        </authorList>
    </citation>
    <scope>NUCLEOTIDE SEQUENCE</scope>
</reference>
<accession>A0AAD2PUU3</accession>
<dbReference type="AlphaFoldDB" id="A0AAD2PUU3"/>
<evidence type="ECO:0000313" key="2">
    <source>
        <dbReference type="Proteomes" id="UP001295423"/>
    </source>
</evidence>
<dbReference type="EMBL" id="CAKOGP040001803">
    <property type="protein sequence ID" value="CAJ1952532.1"/>
    <property type="molecule type" value="Genomic_DNA"/>
</dbReference>
<keyword evidence="2" id="KW-1185">Reference proteome</keyword>
<comment type="caution">
    <text evidence="1">The sequence shown here is derived from an EMBL/GenBank/DDBJ whole genome shotgun (WGS) entry which is preliminary data.</text>
</comment>
<organism evidence="1 2">
    <name type="scientific">Cylindrotheca closterium</name>
    <dbReference type="NCBI Taxonomy" id="2856"/>
    <lineage>
        <taxon>Eukaryota</taxon>
        <taxon>Sar</taxon>
        <taxon>Stramenopiles</taxon>
        <taxon>Ochrophyta</taxon>
        <taxon>Bacillariophyta</taxon>
        <taxon>Bacillariophyceae</taxon>
        <taxon>Bacillariophycidae</taxon>
        <taxon>Bacillariales</taxon>
        <taxon>Bacillariaceae</taxon>
        <taxon>Cylindrotheca</taxon>
    </lineage>
</organism>
<dbReference type="Proteomes" id="UP001295423">
    <property type="component" value="Unassembled WGS sequence"/>
</dbReference>
<sequence length="143" mass="17164">MAVDKRDFKQSCLKEADKQLISKRRGASILKRLRYTTKTQQRSSRKEELPAPRHIDFDKPFKNRIHFYNKVQVVYIPSRDHYPDALKSTIWSNSAEIRQNARRNTIEFAAEGWDWRRCCEDEAMFLSPRGERIHPVHFRQYHS</sequence>
<gene>
    <name evidence="1" type="ORF">CYCCA115_LOCUS13600</name>
</gene>
<evidence type="ECO:0000313" key="1">
    <source>
        <dbReference type="EMBL" id="CAJ1952532.1"/>
    </source>
</evidence>